<dbReference type="InterPro" id="IPR024079">
    <property type="entry name" value="MetalloPept_cat_dom_sf"/>
</dbReference>
<accession>A0A8H6FRA7</accession>
<dbReference type="RefSeq" id="XP_037162688.1">
    <property type="nucleotide sequence ID" value="XM_037310455.1"/>
</dbReference>
<evidence type="ECO:0000256" key="1">
    <source>
        <dbReference type="SAM" id="SignalP"/>
    </source>
</evidence>
<reference evidence="2 3" key="1">
    <citation type="journal article" date="2020" name="Genomics">
        <title>Complete, high-quality genomes from long-read metagenomic sequencing of two wolf lichen thalli reveals enigmatic genome architecture.</title>
        <authorList>
            <person name="McKenzie S.K."/>
            <person name="Walston R.F."/>
            <person name="Allen J.L."/>
        </authorList>
    </citation>
    <scope>NUCLEOTIDE SEQUENCE [LARGE SCALE GENOMIC DNA]</scope>
    <source>
        <strain evidence="2">WasteWater2</strain>
    </source>
</reference>
<dbReference type="GO" id="GO:0008237">
    <property type="term" value="F:metallopeptidase activity"/>
    <property type="evidence" value="ECO:0007669"/>
    <property type="project" value="InterPro"/>
</dbReference>
<feature type="chain" id="PRO_5034852437" evidence="1">
    <location>
        <begin position="17"/>
        <end position="327"/>
    </location>
</feature>
<dbReference type="GeneID" id="59290212"/>
<comment type="caution">
    <text evidence="2">The sequence shown here is derived from an EMBL/GenBank/DDBJ whole genome shotgun (WGS) entry which is preliminary data.</text>
</comment>
<dbReference type="Gene3D" id="3.40.390.10">
    <property type="entry name" value="Collagenase (Catalytic Domain)"/>
    <property type="match status" value="1"/>
</dbReference>
<dbReference type="EMBL" id="JACCJC010000040">
    <property type="protein sequence ID" value="KAF6233266.1"/>
    <property type="molecule type" value="Genomic_DNA"/>
</dbReference>
<sequence>MGLVVVVRWISSLLTALSPFPWQISSVQRSDPITLADFNNIFTNAPDPNRPGGCSRTLGTSIRDGIGLSLAALNDALNIIKGASDQLGYDSVDGTKKGKTLRQLLFLFFGFRFDPFGGVDMDNWHDYQYVRVNGKLFTYRYVASYNDNGIGHRTRWNLSLCPCAFSNSPVSYYGEPGSGTEAAPELLKVYMRSISVTTAHELFHLTSDSAIIDQPEVVTPNNDGNAIQKMKGLPHDVSQMRWPQSTKRNTYGVTMSGWLGFAMPNLAQNNADNYAAFVLCLRYPTLDCVGTFAISVSKRESVPFTVPLKVSQKLRNHGMSSTRKMMM</sequence>
<dbReference type="AlphaFoldDB" id="A0A8H6FRA7"/>
<keyword evidence="1" id="KW-0732">Signal</keyword>
<dbReference type="Proteomes" id="UP000578531">
    <property type="component" value="Unassembled WGS sequence"/>
</dbReference>
<name>A0A8H6FRA7_9LECA</name>
<proteinExistence type="predicted"/>
<evidence type="ECO:0000313" key="3">
    <source>
        <dbReference type="Proteomes" id="UP000578531"/>
    </source>
</evidence>
<evidence type="ECO:0000313" key="2">
    <source>
        <dbReference type="EMBL" id="KAF6233266.1"/>
    </source>
</evidence>
<gene>
    <name evidence="2" type="ORF">HO173_008557</name>
</gene>
<keyword evidence="3" id="KW-1185">Reference proteome</keyword>
<organism evidence="2 3">
    <name type="scientific">Letharia columbiana</name>
    <dbReference type="NCBI Taxonomy" id="112416"/>
    <lineage>
        <taxon>Eukaryota</taxon>
        <taxon>Fungi</taxon>
        <taxon>Dikarya</taxon>
        <taxon>Ascomycota</taxon>
        <taxon>Pezizomycotina</taxon>
        <taxon>Lecanoromycetes</taxon>
        <taxon>OSLEUM clade</taxon>
        <taxon>Lecanoromycetidae</taxon>
        <taxon>Lecanorales</taxon>
        <taxon>Lecanorineae</taxon>
        <taxon>Parmeliaceae</taxon>
        <taxon>Letharia</taxon>
    </lineage>
</organism>
<protein>
    <submittedName>
        <fullName evidence="2">Uncharacterized protein</fullName>
    </submittedName>
</protein>
<feature type="signal peptide" evidence="1">
    <location>
        <begin position="1"/>
        <end position="16"/>
    </location>
</feature>